<proteinExistence type="predicted"/>
<feature type="compositionally biased region" description="Polar residues" evidence="1">
    <location>
        <begin position="50"/>
        <end position="60"/>
    </location>
</feature>
<evidence type="ECO:0000313" key="2">
    <source>
        <dbReference type="EMBL" id="KAJ6805660.1"/>
    </source>
</evidence>
<feature type="region of interest" description="Disordered" evidence="1">
    <location>
        <begin position="1"/>
        <end position="31"/>
    </location>
</feature>
<reference evidence="2" key="1">
    <citation type="journal article" date="2023" name="GigaByte">
        <title>Genome assembly of the bearded iris, Iris pallida Lam.</title>
        <authorList>
            <person name="Bruccoleri R.E."/>
            <person name="Oakeley E.J."/>
            <person name="Faust A.M.E."/>
            <person name="Altorfer M."/>
            <person name="Dessus-Babus S."/>
            <person name="Burckhardt D."/>
            <person name="Oertli M."/>
            <person name="Naumann U."/>
            <person name="Petersen F."/>
            <person name="Wong J."/>
        </authorList>
    </citation>
    <scope>NUCLEOTIDE SEQUENCE</scope>
    <source>
        <strain evidence="2">GSM-AAB239-AS_SAM_17_03QT</strain>
    </source>
</reference>
<organism evidence="2 4">
    <name type="scientific">Iris pallida</name>
    <name type="common">Sweet iris</name>
    <dbReference type="NCBI Taxonomy" id="29817"/>
    <lineage>
        <taxon>Eukaryota</taxon>
        <taxon>Viridiplantae</taxon>
        <taxon>Streptophyta</taxon>
        <taxon>Embryophyta</taxon>
        <taxon>Tracheophyta</taxon>
        <taxon>Spermatophyta</taxon>
        <taxon>Magnoliopsida</taxon>
        <taxon>Liliopsida</taxon>
        <taxon>Asparagales</taxon>
        <taxon>Iridaceae</taxon>
        <taxon>Iridoideae</taxon>
        <taxon>Irideae</taxon>
        <taxon>Iris</taxon>
    </lineage>
</organism>
<keyword evidence="4" id="KW-1185">Reference proteome</keyword>
<evidence type="ECO:0000256" key="1">
    <source>
        <dbReference type="SAM" id="MobiDB-lite"/>
    </source>
</evidence>
<feature type="compositionally biased region" description="Pro residues" evidence="1">
    <location>
        <begin position="64"/>
        <end position="75"/>
    </location>
</feature>
<accession>A0AAX6ENM2</accession>
<evidence type="ECO:0000313" key="3">
    <source>
        <dbReference type="EMBL" id="KAJ6826217.1"/>
    </source>
</evidence>
<sequence length="84" mass="9248">MEEGTKKARKELEQNLELSSHSSFLPFLGRSRRARLARPVGGLFWKTHEGLSSPTSSADLSRSSPPPQSNAPPPLDRNGRPRSP</sequence>
<gene>
    <name evidence="2" type="ORF">M6B38_180265</name>
    <name evidence="3" type="ORF">M6B38_372380</name>
</gene>
<evidence type="ECO:0000313" key="4">
    <source>
        <dbReference type="Proteomes" id="UP001140949"/>
    </source>
</evidence>
<comment type="caution">
    <text evidence="2">The sequence shown here is derived from an EMBL/GenBank/DDBJ whole genome shotgun (WGS) entry which is preliminary data.</text>
</comment>
<name>A0AAX6ENM2_IRIPA</name>
<dbReference type="EMBL" id="JANAVB010035401">
    <property type="protein sequence ID" value="KAJ6805660.1"/>
    <property type="molecule type" value="Genomic_DNA"/>
</dbReference>
<protein>
    <submittedName>
        <fullName evidence="2">Uncharacterized protein</fullName>
    </submittedName>
</protein>
<dbReference type="Proteomes" id="UP001140949">
    <property type="component" value="Unassembled WGS sequence"/>
</dbReference>
<dbReference type="EMBL" id="JANAVB010021000">
    <property type="protein sequence ID" value="KAJ6826217.1"/>
    <property type="molecule type" value="Genomic_DNA"/>
</dbReference>
<reference evidence="2" key="2">
    <citation type="submission" date="2023-04" db="EMBL/GenBank/DDBJ databases">
        <authorList>
            <person name="Bruccoleri R.E."/>
            <person name="Oakeley E.J."/>
            <person name="Faust A.-M."/>
            <person name="Dessus-Babus S."/>
            <person name="Altorfer M."/>
            <person name="Burckhardt D."/>
            <person name="Oertli M."/>
            <person name="Naumann U."/>
            <person name="Petersen F."/>
            <person name="Wong J."/>
        </authorList>
    </citation>
    <scope>NUCLEOTIDE SEQUENCE</scope>
    <source>
        <strain evidence="2">GSM-AAB239-AS_SAM_17_03QT</strain>
        <tissue evidence="2">Leaf</tissue>
    </source>
</reference>
<feature type="compositionally biased region" description="Basic and acidic residues" evidence="1">
    <location>
        <begin position="1"/>
        <end position="13"/>
    </location>
</feature>
<dbReference type="AlphaFoldDB" id="A0AAX6ENM2"/>
<feature type="region of interest" description="Disordered" evidence="1">
    <location>
        <begin position="43"/>
        <end position="84"/>
    </location>
</feature>